<feature type="region of interest" description="Disordered" evidence="1">
    <location>
        <begin position="1"/>
        <end position="25"/>
    </location>
</feature>
<comment type="caution">
    <text evidence="2">The sequence shown here is derived from an EMBL/GenBank/DDBJ whole genome shotgun (WGS) entry which is preliminary data.</text>
</comment>
<sequence>MSFTSALKGEIELAHESESASMDDTREEVETLASDDGGVTWSMVRRETRERLPLEIPAVHYDCGFDNTDWELHAPAVGNSITVRRFDREQDHWRVMTLPRHFQYKRGRVLSSP</sequence>
<proteinExistence type="predicted"/>
<evidence type="ECO:0000313" key="2">
    <source>
        <dbReference type="EMBL" id="GFE84929.1"/>
    </source>
</evidence>
<organism evidence="2 3">
    <name type="scientific">Steroidobacter agaridevorans</name>
    <dbReference type="NCBI Taxonomy" id="2695856"/>
    <lineage>
        <taxon>Bacteria</taxon>
        <taxon>Pseudomonadati</taxon>
        <taxon>Pseudomonadota</taxon>
        <taxon>Gammaproteobacteria</taxon>
        <taxon>Steroidobacterales</taxon>
        <taxon>Steroidobacteraceae</taxon>
        <taxon>Steroidobacter</taxon>
    </lineage>
</organism>
<gene>
    <name evidence="2" type="ORF">GCM10011487_69290</name>
</gene>
<accession>A0A829YP51</accession>
<protein>
    <submittedName>
        <fullName evidence="2">Uncharacterized protein</fullName>
    </submittedName>
</protein>
<reference evidence="3" key="1">
    <citation type="submission" date="2020-01" db="EMBL/GenBank/DDBJ databases">
        <title>'Steroidobacter agaridevorans' sp. nov., agar-degrading bacteria isolated from rhizosphere soils.</title>
        <authorList>
            <person name="Ikenaga M."/>
            <person name="Kataoka M."/>
            <person name="Murouchi A."/>
            <person name="Katsuragi S."/>
            <person name="Sakai M."/>
        </authorList>
    </citation>
    <scope>NUCLEOTIDE SEQUENCE [LARGE SCALE GENOMIC DNA]</scope>
    <source>
        <strain evidence="3">YU21-B</strain>
    </source>
</reference>
<name>A0A829YP51_9GAMM</name>
<evidence type="ECO:0000313" key="3">
    <source>
        <dbReference type="Proteomes" id="UP000445000"/>
    </source>
</evidence>
<dbReference type="Proteomes" id="UP000445000">
    <property type="component" value="Unassembled WGS sequence"/>
</dbReference>
<evidence type="ECO:0000256" key="1">
    <source>
        <dbReference type="SAM" id="MobiDB-lite"/>
    </source>
</evidence>
<dbReference type="EMBL" id="BLJN01000012">
    <property type="protein sequence ID" value="GFE84929.1"/>
    <property type="molecule type" value="Genomic_DNA"/>
</dbReference>
<feature type="compositionally biased region" description="Basic and acidic residues" evidence="1">
    <location>
        <begin position="9"/>
        <end position="18"/>
    </location>
</feature>
<keyword evidence="3" id="KW-1185">Reference proteome</keyword>
<dbReference type="AlphaFoldDB" id="A0A829YP51"/>